<keyword evidence="2" id="KW-0808">Transferase</keyword>
<evidence type="ECO:0000313" key="3">
    <source>
        <dbReference type="Proteomes" id="UP000007093"/>
    </source>
</evidence>
<dbReference type="CDD" id="cd24068">
    <property type="entry name" value="ASKHA_NBD_ROK_FnNanK-like"/>
    <property type="match status" value="1"/>
</dbReference>
<name>G4Q8W3_ACIIR</name>
<dbReference type="InterPro" id="IPR000600">
    <property type="entry name" value="ROK"/>
</dbReference>
<comment type="similarity">
    <text evidence="1">Belongs to the ROK (NagC/XylR) family.</text>
</comment>
<reference evidence="2 3" key="1">
    <citation type="journal article" date="2011" name="J. Bacteriol.">
        <title>Complete genome sequence of Acidaminococcus intestini RYC-MR95, a Gram-negative bacterium from the phylum Firmicutes.</title>
        <authorList>
            <person name="D'Auria G."/>
            <person name="Galan J.C."/>
            <person name="Rodriguez-Alcayna M."/>
            <person name="Moya A."/>
            <person name="Baquero F."/>
            <person name="Latorre A."/>
        </authorList>
    </citation>
    <scope>NUCLEOTIDE SEQUENCE [LARGE SCALE GENOMIC DNA]</scope>
    <source>
        <strain evidence="2 3">RyC-MR95</strain>
    </source>
</reference>
<dbReference type="PANTHER" id="PTHR18964:SF165">
    <property type="entry name" value="BETA-GLUCOSIDE KINASE"/>
    <property type="match status" value="1"/>
</dbReference>
<dbReference type="FunCoup" id="G4Q8W3">
    <property type="interactions" value="227"/>
</dbReference>
<dbReference type="RefSeq" id="WP_009015559.1">
    <property type="nucleotide sequence ID" value="NC_016077.1"/>
</dbReference>
<evidence type="ECO:0000256" key="1">
    <source>
        <dbReference type="ARBA" id="ARBA00006479"/>
    </source>
</evidence>
<dbReference type="HOGENOM" id="CLU_036604_0_2_9"/>
<dbReference type="KEGG" id="ain:Acin_0419"/>
<keyword evidence="2" id="KW-0418">Kinase</keyword>
<protein>
    <submittedName>
        <fullName evidence="2">Glucokinase</fullName>
    </submittedName>
</protein>
<accession>G4Q8W3</accession>
<dbReference type="InterPro" id="IPR043129">
    <property type="entry name" value="ATPase_NBD"/>
</dbReference>
<gene>
    <name evidence="2" type="primary">glk</name>
    <name evidence="2" type="ordered locus">Acin_0419</name>
</gene>
<dbReference type="AlphaFoldDB" id="G4Q8W3"/>
<dbReference type="PATRIC" id="fig|568816.4.peg.411"/>
<proteinExistence type="inferred from homology"/>
<dbReference type="eggNOG" id="COG1940">
    <property type="taxonomic scope" value="Bacteria"/>
</dbReference>
<dbReference type="Gene3D" id="3.30.420.40">
    <property type="match status" value="2"/>
</dbReference>
<dbReference type="GeneID" id="92877872"/>
<evidence type="ECO:0000313" key="2">
    <source>
        <dbReference type="EMBL" id="AEQ21661.1"/>
    </source>
</evidence>
<dbReference type="STRING" id="568816.Acin_0419"/>
<dbReference type="Proteomes" id="UP000007093">
    <property type="component" value="Chromosome"/>
</dbReference>
<dbReference type="GO" id="GO:0016301">
    <property type="term" value="F:kinase activity"/>
    <property type="evidence" value="ECO:0007669"/>
    <property type="project" value="UniProtKB-KW"/>
</dbReference>
<dbReference type="EMBL" id="CP003058">
    <property type="protein sequence ID" value="AEQ21661.1"/>
    <property type="molecule type" value="Genomic_DNA"/>
</dbReference>
<dbReference type="Pfam" id="PF00480">
    <property type="entry name" value="ROK"/>
    <property type="match status" value="1"/>
</dbReference>
<organism evidence="2 3">
    <name type="scientific">Acidaminococcus intestini (strain RyC-MR95)</name>
    <dbReference type="NCBI Taxonomy" id="568816"/>
    <lineage>
        <taxon>Bacteria</taxon>
        <taxon>Bacillati</taxon>
        <taxon>Bacillota</taxon>
        <taxon>Negativicutes</taxon>
        <taxon>Acidaminococcales</taxon>
        <taxon>Acidaminococcaceae</taxon>
        <taxon>Acidaminococcus</taxon>
    </lineage>
</organism>
<keyword evidence="3" id="KW-1185">Reference proteome</keyword>
<sequence>MEPILTIDIGGTAIKFGVADETGRFLQKGSLPTRIREKGVDAFLADLLSLVRRVRNAFPITGIAVSLAGIVNGDTGELLLPSQFFPGLHRMNLVDFLEKETGLPALCENDVNCAALAEYWQGAGKGAHMLLCMTLGTGIGGALVHEGRLYRGASYAAGEVGQAYLGSSETWENWASVSALLTAAEIKRGLTLGSLTGQEFFAFVEKGEEMETHLLREWVDRWMVGIVSLAWIVNPDRIVIGGGISAQRKLLMPYLKAAFDAKMPAILTPHTTLSLAQFQNDAGMLGALYLYQQRRQEGKNDLTF</sequence>
<dbReference type="PANTHER" id="PTHR18964">
    <property type="entry name" value="ROK (REPRESSOR, ORF, KINASE) FAMILY"/>
    <property type="match status" value="1"/>
</dbReference>
<dbReference type="InParanoid" id="G4Q8W3"/>
<dbReference type="SUPFAM" id="SSF53067">
    <property type="entry name" value="Actin-like ATPase domain"/>
    <property type="match status" value="1"/>
</dbReference>